<name>A0A1I0YZL9_9CELL</name>
<keyword evidence="3" id="KW-1185">Reference proteome</keyword>
<protein>
    <recommendedName>
        <fullName evidence="4">Colicin import membrane protein</fullName>
    </recommendedName>
</protein>
<feature type="compositionally biased region" description="Basic and acidic residues" evidence="1">
    <location>
        <begin position="188"/>
        <end position="198"/>
    </location>
</feature>
<reference evidence="2 3" key="1">
    <citation type="submission" date="2016-10" db="EMBL/GenBank/DDBJ databases">
        <authorList>
            <person name="de Groot N.N."/>
        </authorList>
    </citation>
    <scope>NUCLEOTIDE SEQUENCE [LARGE SCALE GENOMIC DNA]</scope>
    <source>
        <strain evidence="2 3">CGMCC 4.6945</strain>
    </source>
</reference>
<sequence length="310" mass="33201">MSESDGISETFDEHLRVALTAAAQVADAMARLHAENARRAAAENSEQARALRQRMTAEWGGARTELAQVDRPQFWDRASAEGIARTFSVARAWSDLQPEARVARETIREQVRTRYGVDVENGGADAATVAGYLARAAAAQQQAEAQRRAAREDEVAADQLRATPPREGPAADAERDDSARAGIDVDPADLHDVTERFETIIAGQGQRQSEAPTGREATLEEGQGAPAAQKSPAAHQEAALAYDSAERRRTMAVHLESKGLSQELIALRIRADIAQATPATEAVTGNAARTGRGGARGRGRARLEPGGIER</sequence>
<proteinExistence type="predicted"/>
<dbReference type="Proteomes" id="UP000199012">
    <property type="component" value="Unassembled WGS sequence"/>
</dbReference>
<evidence type="ECO:0000313" key="3">
    <source>
        <dbReference type="Proteomes" id="UP000199012"/>
    </source>
</evidence>
<feature type="compositionally biased region" description="Basic and acidic residues" evidence="1">
    <location>
        <begin position="145"/>
        <end position="154"/>
    </location>
</feature>
<dbReference type="OrthoDB" id="5122593at2"/>
<evidence type="ECO:0008006" key="4">
    <source>
        <dbReference type="Google" id="ProtNLM"/>
    </source>
</evidence>
<feature type="region of interest" description="Disordered" evidence="1">
    <location>
        <begin position="279"/>
        <end position="310"/>
    </location>
</feature>
<accession>A0A1I0YZL9</accession>
<dbReference type="EMBL" id="FOKA01000009">
    <property type="protein sequence ID" value="SFB17668.1"/>
    <property type="molecule type" value="Genomic_DNA"/>
</dbReference>
<evidence type="ECO:0000313" key="2">
    <source>
        <dbReference type="EMBL" id="SFB17668.1"/>
    </source>
</evidence>
<dbReference type="RefSeq" id="WP_090033022.1">
    <property type="nucleotide sequence ID" value="NZ_BONM01000004.1"/>
</dbReference>
<organism evidence="2 3">
    <name type="scientific">Cellulomonas marina</name>
    <dbReference type="NCBI Taxonomy" id="988821"/>
    <lineage>
        <taxon>Bacteria</taxon>
        <taxon>Bacillati</taxon>
        <taxon>Actinomycetota</taxon>
        <taxon>Actinomycetes</taxon>
        <taxon>Micrococcales</taxon>
        <taxon>Cellulomonadaceae</taxon>
        <taxon>Cellulomonas</taxon>
    </lineage>
</organism>
<dbReference type="AlphaFoldDB" id="A0A1I0YZL9"/>
<feature type="region of interest" description="Disordered" evidence="1">
    <location>
        <begin position="144"/>
        <end position="239"/>
    </location>
</feature>
<evidence type="ECO:0000256" key="1">
    <source>
        <dbReference type="SAM" id="MobiDB-lite"/>
    </source>
</evidence>
<feature type="compositionally biased region" description="Basic and acidic residues" evidence="1">
    <location>
        <begin position="301"/>
        <end position="310"/>
    </location>
</feature>
<dbReference type="STRING" id="988821.SAMN05421867_1099"/>
<gene>
    <name evidence="2" type="ORF">SAMN05421867_1099</name>
</gene>